<name>A0A7C4DZV8_CALS0</name>
<dbReference type="InterPro" id="IPR043519">
    <property type="entry name" value="NT_sf"/>
</dbReference>
<evidence type="ECO:0000259" key="1">
    <source>
        <dbReference type="Pfam" id="PF01909"/>
    </source>
</evidence>
<dbReference type="EMBL" id="DTAD01000034">
    <property type="protein sequence ID" value="HGN90159.1"/>
    <property type="molecule type" value="Genomic_DNA"/>
</dbReference>
<dbReference type="Gene3D" id="3.30.460.10">
    <property type="entry name" value="Beta Polymerase, domain 2"/>
    <property type="match status" value="1"/>
</dbReference>
<reference evidence="3" key="1">
    <citation type="journal article" date="2020" name="mSystems">
        <title>Genome- and Community-Level Interaction Insights into Carbon Utilization and Element Cycling Functions of Hydrothermarchaeota in Hydrothermal Sediment.</title>
        <authorList>
            <person name="Zhou Z."/>
            <person name="Liu Y."/>
            <person name="Xu W."/>
            <person name="Pan J."/>
            <person name="Luo Z.H."/>
            <person name="Li M."/>
        </authorList>
    </citation>
    <scope>NUCLEOTIDE SEQUENCE [LARGE SCALE GENOMIC DNA]</scope>
    <source>
        <strain evidence="3">SpSt-613</strain>
        <strain evidence="2">SpSt-669</strain>
    </source>
</reference>
<protein>
    <recommendedName>
        <fullName evidence="1">Polymerase nucleotidyl transferase domain-containing protein</fullName>
    </recommendedName>
</protein>
<dbReference type="InterPro" id="IPR002934">
    <property type="entry name" value="Polymerase_NTP_transf_dom"/>
</dbReference>
<dbReference type="CDD" id="cd05403">
    <property type="entry name" value="NT_KNTase_like"/>
    <property type="match status" value="1"/>
</dbReference>
<proteinExistence type="predicted"/>
<dbReference type="EMBL" id="DTCM01000066">
    <property type="protein sequence ID" value="HGL41064.1"/>
    <property type="molecule type" value="Genomic_DNA"/>
</dbReference>
<comment type="caution">
    <text evidence="3">The sequence shown here is derived from an EMBL/GenBank/DDBJ whole genome shotgun (WGS) entry which is preliminary data.</text>
</comment>
<gene>
    <name evidence="3" type="ORF">ENT82_03395</name>
    <name evidence="2" type="ORF">ENU43_05320</name>
</gene>
<evidence type="ECO:0000313" key="3">
    <source>
        <dbReference type="EMBL" id="HGN90159.1"/>
    </source>
</evidence>
<evidence type="ECO:0000313" key="2">
    <source>
        <dbReference type="EMBL" id="HGL41064.1"/>
    </source>
</evidence>
<feature type="domain" description="Polymerase nucleotidyl transferase" evidence="1">
    <location>
        <begin position="74"/>
        <end position="117"/>
    </location>
</feature>
<dbReference type="Pfam" id="PF01909">
    <property type="entry name" value="NTP_transf_2"/>
    <property type="match status" value="1"/>
</dbReference>
<dbReference type="InterPro" id="IPR009185">
    <property type="entry name" value="Nucleotidl_trans"/>
</dbReference>
<dbReference type="AlphaFoldDB" id="A0A7C4DZV8"/>
<dbReference type="GO" id="GO:0016779">
    <property type="term" value="F:nucleotidyltransferase activity"/>
    <property type="evidence" value="ECO:0007669"/>
    <property type="project" value="InterPro"/>
</dbReference>
<organism evidence="3">
    <name type="scientific">Caldiarchaeum subterraneum</name>
    <dbReference type="NCBI Taxonomy" id="311458"/>
    <lineage>
        <taxon>Archaea</taxon>
        <taxon>Nitrososphaerota</taxon>
        <taxon>Candidatus Caldarchaeales</taxon>
        <taxon>Candidatus Caldarchaeaceae</taxon>
        <taxon>Candidatus Caldarchaeum</taxon>
    </lineage>
</organism>
<accession>A0A7C4DZV8</accession>
<dbReference type="PIRSF" id="PIRSF005928">
    <property type="entry name" value="Nucleotidltrnsf"/>
    <property type="match status" value="1"/>
</dbReference>
<dbReference type="SUPFAM" id="SSF81301">
    <property type="entry name" value="Nucleotidyltransferase"/>
    <property type="match status" value="1"/>
</dbReference>
<sequence length="263" mass="30177">MMLGPLLTAVELVIAFAEHVVVEVSHVTHLFFARIKSCNTFYGDGLRVVVYGDEVWSLLRRLRERALMVMSHLKQHGFDSIVYGSVARGDVSPSSDLDIFIPFPVPMYKLEYALSLLQPIHKRELVQATPYYAPKAYLYLNEKDTVSAPMVPLNRDEEGFYKLAGYLTLEELRRDVRKPGINKALQLIIPTAEGHVEKPLKHSFEEAVKTLDISPDILNSRMKVLLKRREKGHTGVYQHIVLHEGMSFEEAFEKMMQKSRRKH</sequence>